<dbReference type="Gene3D" id="3.40.190.290">
    <property type="match status" value="1"/>
</dbReference>
<sequence>MKLHQMRYIAAVAAHGSIRAAARALQVTQAAVTQGMRELEADCQLALFTRHSGGIGLTPAGRDLVQHAQRILEQMHQAEQDLARHRDAGAPQRLSIGITPWVAQTLLARVLPPFRAEMPHVQLELYDGFSALAYPKLREGSLDLMIGRIAAPDEMLGLQSTPLFTYEATVMARAGHARAGATSIHELLGEDWVLNFGPGGEKELMDQLFTQHGAAVPRHHIHLAQSASLMLTLVQKTDMLTFCPWPLAETASLRGSMVALQLREQFAPRTVGIIRRSNETPSLAAQRFLAHFAAQVQASVESDDAELRRVFYSVEMAPGVHAAGA</sequence>
<evidence type="ECO:0000313" key="7">
    <source>
        <dbReference type="Proteomes" id="UP000575083"/>
    </source>
</evidence>
<dbReference type="Pfam" id="PF00126">
    <property type="entry name" value="HTH_1"/>
    <property type="match status" value="1"/>
</dbReference>
<reference evidence="6 7" key="1">
    <citation type="submission" date="2020-08" db="EMBL/GenBank/DDBJ databases">
        <title>Functional genomics of gut bacteria from endangered species of beetles.</title>
        <authorList>
            <person name="Carlos-Shanley C."/>
        </authorList>
    </citation>
    <scope>NUCLEOTIDE SEQUENCE [LARGE SCALE GENOMIC DNA]</scope>
    <source>
        <strain evidence="6 7">S00198</strain>
    </source>
</reference>
<dbReference type="PANTHER" id="PTHR30419">
    <property type="entry name" value="HTH-TYPE TRANSCRIPTIONAL REGULATOR YBHD"/>
    <property type="match status" value="1"/>
</dbReference>
<dbReference type="GO" id="GO:0005829">
    <property type="term" value="C:cytosol"/>
    <property type="evidence" value="ECO:0007669"/>
    <property type="project" value="TreeGrafter"/>
</dbReference>
<keyword evidence="3 6" id="KW-0238">DNA-binding</keyword>
<dbReference type="InterPro" id="IPR005119">
    <property type="entry name" value="LysR_subst-bd"/>
</dbReference>
<dbReference type="InterPro" id="IPR036388">
    <property type="entry name" value="WH-like_DNA-bd_sf"/>
</dbReference>
<accession>A0A7X0PI87</accession>
<dbReference type="PROSITE" id="PS50931">
    <property type="entry name" value="HTH_LYSR"/>
    <property type="match status" value="1"/>
</dbReference>
<organism evidence="6 7">
    <name type="scientific">Acidovorax soli</name>
    <dbReference type="NCBI Taxonomy" id="592050"/>
    <lineage>
        <taxon>Bacteria</taxon>
        <taxon>Pseudomonadati</taxon>
        <taxon>Pseudomonadota</taxon>
        <taxon>Betaproteobacteria</taxon>
        <taxon>Burkholderiales</taxon>
        <taxon>Comamonadaceae</taxon>
        <taxon>Acidovorax</taxon>
    </lineage>
</organism>
<dbReference type="GO" id="GO:0003700">
    <property type="term" value="F:DNA-binding transcription factor activity"/>
    <property type="evidence" value="ECO:0007669"/>
    <property type="project" value="InterPro"/>
</dbReference>
<evidence type="ECO:0000256" key="1">
    <source>
        <dbReference type="ARBA" id="ARBA00009437"/>
    </source>
</evidence>
<dbReference type="PANTHER" id="PTHR30419:SF30">
    <property type="entry name" value="LYSR FAMILY TRANSCRIPTIONAL REGULATOR"/>
    <property type="match status" value="1"/>
</dbReference>
<dbReference type="Gene3D" id="1.10.10.10">
    <property type="entry name" value="Winged helix-like DNA-binding domain superfamily/Winged helix DNA-binding domain"/>
    <property type="match status" value="1"/>
</dbReference>
<dbReference type="InterPro" id="IPR000847">
    <property type="entry name" value="LysR_HTH_N"/>
</dbReference>
<dbReference type="InterPro" id="IPR036390">
    <property type="entry name" value="WH_DNA-bd_sf"/>
</dbReference>
<evidence type="ECO:0000256" key="4">
    <source>
        <dbReference type="ARBA" id="ARBA00023163"/>
    </source>
</evidence>
<evidence type="ECO:0000313" key="6">
    <source>
        <dbReference type="EMBL" id="MBB6562224.1"/>
    </source>
</evidence>
<dbReference type="FunFam" id="1.10.10.10:FF:000001">
    <property type="entry name" value="LysR family transcriptional regulator"/>
    <property type="match status" value="1"/>
</dbReference>
<proteinExistence type="inferred from homology"/>
<name>A0A7X0PI87_9BURK</name>
<gene>
    <name evidence="6" type="ORF">HNP48_004933</name>
</gene>
<dbReference type="SUPFAM" id="SSF46785">
    <property type="entry name" value="Winged helix' DNA-binding domain"/>
    <property type="match status" value="1"/>
</dbReference>
<evidence type="ECO:0000256" key="3">
    <source>
        <dbReference type="ARBA" id="ARBA00023125"/>
    </source>
</evidence>
<keyword evidence="2" id="KW-0805">Transcription regulation</keyword>
<keyword evidence="7" id="KW-1185">Reference proteome</keyword>
<feature type="domain" description="HTH lysR-type" evidence="5">
    <location>
        <begin position="1"/>
        <end position="58"/>
    </location>
</feature>
<dbReference type="SUPFAM" id="SSF53850">
    <property type="entry name" value="Periplasmic binding protein-like II"/>
    <property type="match status" value="1"/>
</dbReference>
<dbReference type="AlphaFoldDB" id="A0A7X0PI87"/>
<dbReference type="InterPro" id="IPR050950">
    <property type="entry name" value="HTH-type_LysR_regulators"/>
</dbReference>
<dbReference type="Proteomes" id="UP000575083">
    <property type="component" value="Unassembled WGS sequence"/>
</dbReference>
<keyword evidence="4" id="KW-0804">Transcription</keyword>
<protein>
    <submittedName>
        <fullName evidence="6">DNA-binding transcriptional LysR family regulator</fullName>
    </submittedName>
</protein>
<evidence type="ECO:0000259" key="5">
    <source>
        <dbReference type="PROSITE" id="PS50931"/>
    </source>
</evidence>
<dbReference type="GO" id="GO:0003677">
    <property type="term" value="F:DNA binding"/>
    <property type="evidence" value="ECO:0007669"/>
    <property type="project" value="UniProtKB-KW"/>
</dbReference>
<dbReference type="Pfam" id="PF03466">
    <property type="entry name" value="LysR_substrate"/>
    <property type="match status" value="1"/>
</dbReference>
<dbReference type="EMBL" id="JACHLK010000011">
    <property type="protein sequence ID" value="MBB6562224.1"/>
    <property type="molecule type" value="Genomic_DNA"/>
</dbReference>
<comment type="similarity">
    <text evidence="1">Belongs to the LysR transcriptional regulatory family.</text>
</comment>
<comment type="caution">
    <text evidence="6">The sequence shown here is derived from an EMBL/GenBank/DDBJ whole genome shotgun (WGS) entry which is preliminary data.</text>
</comment>
<evidence type="ECO:0000256" key="2">
    <source>
        <dbReference type="ARBA" id="ARBA00023015"/>
    </source>
</evidence>
<dbReference type="RefSeq" id="WP_260420361.1">
    <property type="nucleotide sequence ID" value="NZ_JACHLK010000011.1"/>
</dbReference>